<evidence type="ECO:0000256" key="1">
    <source>
        <dbReference type="ARBA" id="ARBA00023015"/>
    </source>
</evidence>
<feature type="domain" description="HTH myb-type" evidence="7">
    <location>
        <begin position="16"/>
        <end position="64"/>
    </location>
</feature>
<comment type="caution">
    <text evidence="8">The sequence shown here is derived from an EMBL/GenBank/DDBJ whole genome shotgun (WGS) entry which is preliminary data.</text>
</comment>
<evidence type="ECO:0000256" key="3">
    <source>
        <dbReference type="ARBA" id="ARBA00023163"/>
    </source>
</evidence>
<dbReference type="CDD" id="cd00167">
    <property type="entry name" value="SANT"/>
    <property type="match status" value="1"/>
</dbReference>
<gene>
    <name evidence="8" type="ORF">BSTOLATCC_MIC46787</name>
</gene>
<evidence type="ECO:0000259" key="6">
    <source>
        <dbReference type="PROSITE" id="PS51293"/>
    </source>
</evidence>
<keyword evidence="4" id="KW-0539">Nucleus</keyword>
<dbReference type="PANTHER" id="PTHR12802">
    <property type="entry name" value="SWI/SNF COMPLEX-RELATED"/>
    <property type="match status" value="1"/>
</dbReference>
<accession>A0AAU9JZF2</accession>
<evidence type="ECO:0000313" key="9">
    <source>
        <dbReference type="Proteomes" id="UP001162131"/>
    </source>
</evidence>
<dbReference type="InterPro" id="IPR017930">
    <property type="entry name" value="Myb_dom"/>
</dbReference>
<dbReference type="SUPFAM" id="SSF46689">
    <property type="entry name" value="Homeodomain-like"/>
    <property type="match status" value="1"/>
</dbReference>
<dbReference type="Proteomes" id="UP001162131">
    <property type="component" value="Unassembled WGS sequence"/>
</dbReference>
<evidence type="ECO:0000256" key="4">
    <source>
        <dbReference type="ARBA" id="ARBA00023242"/>
    </source>
</evidence>
<proteinExistence type="predicted"/>
<organism evidence="8 9">
    <name type="scientific">Blepharisma stoltei</name>
    <dbReference type="NCBI Taxonomy" id="1481888"/>
    <lineage>
        <taxon>Eukaryota</taxon>
        <taxon>Sar</taxon>
        <taxon>Alveolata</taxon>
        <taxon>Ciliophora</taxon>
        <taxon>Postciliodesmatophora</taxon>
        <taxon>Heterotrichea</taxon>
        <taxon>Heterotrichida</taxon>
        <taxon>Blepharismidae</taxon>
        <taxon>Blepharisma</taxon>
    </lineage>
</organism>
<evidence type="ECO:0000259" key="7">
    <source>
        <dbReference type="PROSITE" id="PS51294"/>
    </source>
</evidence>
<feature type="domain" description="SANT" evidence="6">
    <location>
        <begin position="13"/>
        <end position="64"/>
    </location>
</feature>
<keyword evidence="3" id="KW-0804">Transcription</keyword>
<sequence>MNHELNDSATLGKRPGRWTHEEHQRFLKAIELYGKNWKKVEEHVVTRTGAQIRSHAQKYFIKIEKHGATKVQPQGITKPNLQPNLHLQFYCKYMQMMQYSAYVKYMAELSKSINPHQNNPSRNSDIFCSPQPVAAYSNSYSHFRNSPEKISCDMSAFVPITCGEPEKRQKQE</sequence>
<keyword evidence="9" id="KW-1185">Reference proteome</keyword>
<keyword evidence="1" id="KW-0805">Transcription regulation</keyword>
<feature type="domain" description="Myb-like" evidence="5">
    <location>
        <begin position="10"/>
        <end position="60"/>
    </location>
</feature>
<dbReference type="InterPro" id="IPR009057">
    <property type="entry name" value="Homeodomain-like_sf"/>
</dbReference>
<dbReference type="InterPro" id="IPR006447">
    <property type="entry name" value="Myb_dom_plants"/>
</dbReference>
<dbReference type="InterPro" id="IPR001005">
    <property type="entry name" value="SANT/Myb"/>
</dbReference>
<reference evidence="8" key="1">
    <citation type="submission" date="2021-09" db="EMBL/GenBank/DDBJ databases">
        <authorList>
            <consortium name="AG Swart"/>
            <person name="Singh M."/>
            <person name="Singh A."/>
            <person name="Seah K."/>
            <person name="Emmerich C."/>
        </authorList>
    </citation>
    <scope>NUCLEOTIDE SEQUENCE</scope>
    <source>
        <strain evidence="8">ATCC30299</strain>
    </source>
</reference>
<dbReference type="GO" id="GO:0003677">
    <property type="term" value="F:DNA binding"/>
    <property type="evidence" value="ECO:0007669"/>
    <property type="project" value="UniProtKB-KW"/>
</dbReference>
<dbReference type="PROSITE" id="PS51293">
    <property type="entry name" value="SANT"/>
    <property type="match status" value="1"/>
</dbReference>
<dbReference type="SMART" id="SM00717">
    <property type="entry name" value="SANT"/>
    <property type="match status" value="1"/>
</dbReference>
<dbReference type="PROSITE" id="PS50090">
    <property type="entry name" value="MYB_LIKE"/>
    <property type="match status" value="1"/>
</dbReference>
<dbReference type="NCBIfam" id="TIGR01557">
    <property type="entry name" value="myb_SHAQKYF"/>
    <property type="match status" value="1"/>
</dbReference>
<evidence type="ECO:0000313" key="8">
    <source>
        <dbReference type="EMBL" id="CAG9328797.1"/>
    </source>
</evidence>
<evidence type="ECO:0000256" key="2">
    <source>
        <dbReference type="ARBA" id="ARBA00023125"/>
    </source>
</evidence>
<name>A0AAU9JZF2_9CILI</name>
<evidence type="ECO:0000259" key="5">
    <source>
        <dbReference type="PROSITE" id="PS50090"/>
    </source>
</evidence>
<dbReference type="InterPro" id="IPR017884">
    <property type="entry name" value="SANT_dom"/>
</dbReference>
<keyword evidence="2" id="KW-0238">DNA-binding</keyword>
<dbReference type="Pfam" id="PF00249">
    <property type="entry name" value="Myb_DNA-binding"/>
    <property type="match status" value="1"/>
</dbReference>
<dbReference type="Gene3D" id="1.10.10.60">
    <property type="entry name" value="Homeodomain-like"/>
    <property type="match status" value="1"/>
</dbReference>
<protein>
    <submittedName>
        <fullName evidence="8">Uncharacterized protein</fullName>
    </submittedName>
</protein>
<dbReference type="PROSITE" id="PS51294">
    <property type="entry name" value="HTH_MYB"/>
    <property type="match status" value="1"/>
</dbReference>
<dbReference type="AlphaFoldDB" id="A0AAU9JZF2"/>
<dbReference type="EMBL" id="CAJZBQ010000046">
    <property type="protein sequence ID" value="CAG9328797.1"/>
    <property type="molecule type" value="Genomic_DNA"/>
</dbReference>